<reference evidence="2" key="4">
    <citation type="submission" date="2023-08" db="EMBL/GenBank/DDBJ databases">
        <authorList>
            <person name="Guima S.E.S."/>
            <person name="Martins L.F."/>
            <person name="Silva A.M."/>
            <person name="Setubal J.C."/>
        </authorList>
    </citation>
    <scope>NUCLEOTIDE SEQUENCE</scope>
    <source>
        <strain evidence="2">ZC4RG45</strain>
    </source>
</reference>
<comment type="caution">
    <text evidence="3">The sequence shown here is derived from an EMBL/GenBank/DDBJ whole genome shotgun (WGS) entry which is preliminary data.</text>
</comment>
<dbReference type="Gene3D" id="3.10.450.50">
    <property type="match status" value="1"/>
</dbReference>
<dbReference type="AlphaFoldDB" id="A0A2W4LBM6"/>
<reference evidence="2 4" key="3">
    <citation type="journal article" date="2021" name="BMC Genomics">
        <title>Genome-resolved metagenome and metatranscriptome analyses of thermophilic composting reveal key bacterial players and their metabolic interactions.</title>
        <authorList>
            <person name="Braga L.P.P."/>
            <person name="Pereira R.V."/>
            <person name="Martins L.F."/>
            <person name="Moura L.M.S."/>
            <person name="Sanchez F.B."/>
            <person name="Patane J.S.L."/>
            <person name="da Silva A.M."/>
            <person name="Setubal J.C."/>
        </authorList>
    </citation>
    <scope>NUCLEOTIDE SEQUENCE [LARGE SCALE GENOMIC DNA]</scope>
    <source>
        <strain evidence="2">ZC4RG45</strain>
    </source>
</reference>
<organism evidence="3">
    <name type="scientific">Thermocrispum agreste</name>
    <dbReference type="NCBI Taxonomy" id="37925"/>
    <lineage>
        <taxon>Bacteria</taxon>
        <taxon>Bacillati</taxon>
        <taxon>Actinomycetota</taxon>
        <taxon>Actinomycetes</taxon>
        <taxon>Pseudonocardiales</taxon>
        <taxon>Pseudonocardiaceae</taxon>
        <taxon>Thermocrispum</taxon>
    </lineage>
</organism>
<dbReference type="Proteomes" id="UP000249324">
    <property type="component" value="Unassembled WGS sequence"/>
</dbReference>
<evidence type="ECO:0000313" key="2">
    <source>
        <dbReference type="EMBL" id="MFO7191081.1"/>
    </source>
</evidence>
<dbReference type="InterPro" id="IPR032710">
    <property type="entry name" value="NTF2-like_dom_sf"/>
</dbReference>
<sequence length="188" mass="21667">MSTQQTIEQRLRRIEDRLAIHDLVHLYGFVMDERDLTGLDSLFTEDAHLGSDDGVFDATGLDEIARVYQARFDALGPTHHFVHSVIPRFDDGDPDVARGLVSGHAELVRQGETMVVALRYRDVYRRTERGWRIADRVMGYMYYLPVTQYAEVLKTENRSLVYGDPRPADWPSVLHGHDLDWLRAFYTG</sequence>
<name>A0A2W4LBM6_9PSEU</name>
<feature type="domain" description="SnoaL-like" evidence="1">
    <location>
        <begin position="12"/>
        <end position="136"/>
    </location>
</feature>
<protein>
    <submittedName>
        <fullName evidence="3">Nuclear transport factor 2 family protein</fullName>
    </submittedName>
</protein>
<reference evidence="3" key="1">
    <citation type="submission" date="2018-05" db="EMBL/GenBank/DDBJ databases">
        <authorList>
            <person name="Lanie J.A."/>
            <person name="Ng W.-L."/>
            <person name="Kazmierczak K.M."/>
            <person name="Andrzejewski T.M."/>
            <person name="Davidsen T.M."/>
            <person name="Wayne K.J."/>
            <person name="Tettelin H."/>
            <person name="Glass J.I."/>
            <person name="Rusch D."/>
            <person name="Podicherti R."/>
            <person name="Tsui H.-C.T."/>
            <person name="Winkler M.E."/>
        </authorList>
    </citation>
    <scope>NUCLEOTIDE SEQUENCE</scope>
    <source>
        <strain evidence="3">ZC4RG45</strain>
    </source>
</reference>
<proteinExistence type="predicted"/>
<accession>A0A2W4LBM6</accession>
<dbReference type="STRING" id="1111738.GCA_000427905_01079"/>
<evidence type="ECO:0000313" key="4">
    <source>
        <dbReference type="Proteomes" id="UP000249324"/>
    </source>
</evidence>
<dbReference type="EMBL" id="QGUI02000015">
    <property type="protein sequence ID" value="MFO7191081.1"/>
    <property type="molecule type" value="Genomic_DNA"/>
</dbReference>
<evidence type="ECO:0000313" key="3">
    <source>
        <dbReference type="EMBL" id="PZM94863.1"/>
    </source>
</evidence>
<dbReference type="InterPro" id="IPR037401">
    <property type="entry name" value="SnoaL-like"/>
</dbReference>
<dbReference type="Pfam" id="PF13577">
    <property type="entry name" value="SnoaL_4"/>
    <property type="match status" value="1"/>
</dbReference>
<reference evidence="2" key="2">
    <citation type="submission" date="2018-05" db="EMBL/GenBank/DDBJ databases">
        <authorList>
            <person name="Moura L."/>
            <person name="Setubal J.C."/>
        </authorList>
    </citation>
    <scope>NUCLEOTIDE SEQUENCE</scope>
    <source>
        <strain evidence="2">ZC4RG45</strain>
    </source>
</reference>
<dbReference type="EMBL" id="QGUI01000539">
    <property type="protein sequence ID" value="PZM94863.1"/>
    <property type="molecule type" value="Genomic_DNA"/>
</dbReference>
<dbReference type="CDD" id="cd00531">
    <property type="entry name" value="NTF2_like"/>
    <property type="match status" value="1"/>
</dbReference>
<gene>
    <name evidence="2" type="ORF">DIU77_002415</name>
    <name evidence="3" type="ORF">DIU77_13415</name>
</gene>
<evidence type="ECO:0000259" key="1">
    <source>
        <dbReference type="Pfam" id="PF13577"/>
    </source>
</evidence>
<dbReference type="SUPFAM" id="SSF54427">
    <property type="entry name" value="NTF2-like"/>
    <property type="match status" value="1"/>
</dbReference>